<dbReference type="Proteomes" id="UP000887578">
    <property type="component" value="Unplaced"/>
</dbReference>
<name>A0A914PY17_9BILA</name>
<reference evidence="2" key="1">
    <citation type="submission" date="2022-11" db="UniProtKB">
        <authorList>
            <consortium name="WormBaseParasite"/>
        </authorList>
    </citation>
    <scope>IDENTIFICATION</scope>
</reference>
<dbReference type="AlphaFoldDB" id="A0A914PY17"/>
<sequence length="122" mass="13675">MDKFKKLFADCQNDYAVAEDPSAEWPNNSISKKAIFNFNDGYFGENKTPISQEEIELCQKLSQKASEIFGDGEIGLGSEGGESMVPFWLVALKEDKEIPKKITVELIKDRFNGSIFPPSIMC</sequence>
<proteinExistence type="predicted"/>
<protein>
    <submittedName>
        <fullName evidence="2">Uncharacterized protein</fullName>
    </submittedName>
</protein>
<organism evidence="1 2">
    <name type="scientific">Panagrolaimus davidi</name>
    <dbReference type="NCBI Taxonomy" id="227884"/>
    <lineage>
        <taxon>Eukaryota</taxon>
        <taxon>Metazoa</taxon>
        <taxon>Ecdysozoa</taxon>
        <taxon>Nematoda</taxon>
        <taxon>Chromadorea</taxon>
        <taxon>Rhabditida</taxon>
        <taxon>Tylenchina</taxon>
        <taxon>Panagrolaimomorpha</taxon>
        <taxon>Panagrolaimoidea</taxon>
        <taxon>Panagrolaimidae</taxon>
        <taxon>Panagrolaimus</taxon>
    </lineage>
</organism>
<evidence type="ECO:0000313" key="2">
    <source>
        <dbReference type="WBParaSite" id="PDA_v2.g23261.t1"/>
    </source>
</evidence>
<accession>A0A914PY17</accession>
<dbReference type="WBParaSite" id="PDA_v2.g23261.t1">
    <property type="protein sequence ID" value="PDA_v2.g23261.t1"/>
    <property type="gene ID" value="PDA_v2.g23261"/>
</dbReference>
<keyword evidence="1" id="KW-1185">Reference proteome</keyword>
<evidence type="ECO:0000313" key="1">
    <source>
        <dbReference type="Proteomes" id="UP000887578"/>
    </source>
</evidence>